<dbReference type="NCBIfam" id="TIGR02469">
    <property type="entry name" value="CbiT"/>
    <property type="match status" value="1"/>
</dbReference>
<keyword evidence="2" id="KW-0169">Cobalamin biosynthesis</keyword>
<dbReference type="STRING" id="754502.BJG93_26335"/>
<dbReference type="RefSeq" id="WP_071336683.1">
    <property type="nucleotide sequence ID" value="NZ_CP017562.2"/>
</dbReference>
<dbReference type="Gene3D" id="3.40.50.150">
    <property type="entry name" value="Vaccinia Virus protein VP39"/>
    <property type="match status" value="1"/>
</dbReference>
<dbReference type="OrthoDB" id="9787825at2"/>
<dbReference type="InterPro" id="IPR012818">
    <property type="entry name" value="CbiE"/>
</dbReference>
<evidence type="ECO:0000256" key="1">
    <source>
        <dbReference type="ARBA" id="ARBA00004953"/>
    </source>
</evidence>
<evidence type="ECO:0000259" key="6">
    <source>
        <dbReference type="Pfam" id="PF00590"/>
    </source>
</evidence>
<evidence type="ECO:0000256" key="5">
    <source>
        <dbReference type="ARBA" id="ARBA00022691"/>
    </source>
</evidence>
<keyword evidence="5" id="KW-0949">S-adenosyl-L-methionine</keyword>
<dbReference type="Gene3D" id="3.40.1010.10">
    <property type="entry name" value="Cobalt-precorrin-4 Transmethylase, Domain 1"/>
    <property type="match status" value="1"/>
</dbReference>
<dbReference type="SUPFAM" id="SSF53335">
    <property type="entry name" value="S-adenosyl-L-methionine-dependent methyltransferases"/>
    <property type="match status" value="1"/>
</dbReference>
<dbReference type="GO" id="GO:0009236">
    <property type="term" value="P:cobalamin biosynthetic process"/>
    <property type="evidence" value="ECO:0007669"/>
    <property type="project" value="UniProtKB-UniPathway"/>
</dbReference>
<dbReference type="UniPathway" id="UPA00148"/>
<accession>A0A1I9YT04</accession>
<dbReference type="InterPro" id="IPR006365">
    <property type="entry name" value="Cbl_synth_CobL"/>
</dbReference>
<dbReference type="PANTHER" id="PTHR43182:SF1">
    <property type="entry name" value="COBALT-PRECORRIN-7 C(5)-METHYLTRANSFERASE"/>
    <property type="match status" value="1"/>
</dbReference>
<evidence type="ECO:0000256" key="4">
    <source>
        <dbReference type="ARBA" id="ARBA00022679"/>
    </source>
</evidence>
<evidence type="ECO:0000313" key="7">
    <source>
        <dbReference type="EMBL" id="APA89335.1"/>
    </source>
</evidence>
<dbReference type="GO" id="GO:0032259">
    <property type="term" value="P:methylation"/>
    <property type="evidence" value="ECO:0007669"/>
    <property type="project" value="UniProtKB-KW"/>
</dbReference>
<dbReference type="KEGG" id="pspw:BJG93_26335"/>
<sequence length="407" mass="42663">MPAWLTVVGIGDDGFAGLGRPARRALLGASVVYGGERHLAMLPARLAARRAAWPRPFDLAPLLAERPHAVCVLASGDPMLFGVGATLARQLPAGELRVLPAPSSLSLAAARLGWPLQEVATVSLVGRPLAALNAHLHDGARLFVLSADGRTPAALAASLAARGFGATCMSVLEHLGGERERRIDGRADQWPAGEMAALNLIALDCRASAHAPRLPLTCGLPDDAFVHDGQLTKRDVRAITLARLAPAPGELLWDVGAGSGSIGIEWMRAHPTCRAIAIEAHEARQRFIERNRDALGVPGLQLVAGRAPDALHGLAAPHAVFIGGGVTAPGVLDTCWTHLRDGGRLIANAVTLQGEAVLAAWRERHGGTLTRIALAHAQALGGFDTWRQALPITLLEVTKPAQPSTDS</sequence>
<evidence type="ECO:0000256" key="3">
    <source>
        <dbReference type="ARBA" id="ARBA00022603"/>
    </source>
</evidence>
<dbReference type="EMBL" id="CP017562">
    <property type="protein sequence ID" value="APA89335.1"/>
    <property type="molecule type" value="Genomic_DNA"/>
</dbReference>
<dbReference type="InterPro" id="IPR014777">
    <property type="entry name" value="4pyrrole_Mease_sub1"/>
</dbReference>
<dbReference type="InterPro" id="IPR029063">
    <property type="entry name" value="SAM-dependent_MTases_sf"/>
</dbReference>
<dbReference type="NCBIfam" id="TIGR02467">
    <property type="entry name" value="CbiE"/>
    <property type="match status" value="1"/>
</dbReference>
<dbReference type="InterPro" id="IPR050714">
    <property type="entry name" value="Cobalamin_biosynth_MTase"/>
</dbReference>
<reference evidence="7" key="2">
    <citation type="submission" date="2021-06" db="EMBL/GenBank/DDBJ databases">
        <authorList>
            <person name="Rogers T.H."/>
            <person name="Ramsay J.P."/>
            <person name="Wang P."/>
            <person name="Terpolilli J."/>
        </authorList>
    </citation>
    <scope>NUCLEOTIDE SEQUENCE [LARGE SCALE GENOMIC DNA]</scope>
    <source>
        <strain evidence="7">WSM5005</strain>
    </source>
</reference>
<dbReference type="Proteomes" id="UP000179860">
    <property type="component" value="Chromosome 2"/>
</dbReference>
<keyword evidence="3" id="KW-0489">Methyltransferase</keyword>
<dbReference type="InterPro" id="IPR000878">
    <property type="entry name" value="4pyrrol_Mease"/>
</dbReference>
<dbReference type="InterPro" id="IPR035996">
    <property type="entry name" value="4pyrrol_Methylase_sf"/>
</dbReference>
<evidence type="ECO:0000256" key="2">
    <source>
        <dbReference type="ARBA" id="ARBA00022573"/>
    </source>
</evidence>
<proteinExistence type="predicted"/>
<organism evidence="7 8">
    <name type="scientific">Paraburkholderia sprentiae WSM5005</name>
    <dbReference type="NCBI Taxonomy" id="754502"/>
    <lineage>
        <taxon>Bacteria</taxon>
        <taxon>Pseudomonadati</taxon>
        <taxon>Pseudomonadota</taxon>
        <taxon>Betaproteobacteria</taxon>
        <taxon>Burkholderiales</taxon>
        <taxon>Burkholderiaceae</taxon>
        <taxon>Paraburkholderia</taxon>
    </lineage>
</organism>
<dbReference type="PANTHER" id="PTHR43182">
    <property type="entry name" value="COBALT-PRECORRIN-6B C(15)-METHYLTRANSFERASE (DECARBOXYLATING)"/>
    <property type="match status" value="1"/>
</dbReference>
<protein>
    <submittedName>
        <fullName evidence="7">Bifunctional cobalt-precorrin-7 (C(5))-methyltransferase/cobalt-precorrin-6B (C(15))-methyltransferase</fullName>
    </submittedName>
</protein>
<feature type="domain" description="Tetrapyrrole methylase" evidence="6">
    <location>
        <begin position="5"/>
        <end position="188"/>
    </location>
</feature>
<dbReference type="Pfam" id="PF00590">
    <property type="entry name" value="TP_methylase"/>
    <property type="match status" value="1"/>
</dbReference>
<keyword evidence="4" id="KW-0808">Transferase</keyword>
<keyword evidence="8" id="KW-1185">Reference proteome</keyword>
<dbReference type="CDD" id="cd02440">
    <property type="entry name" value="AdoMet_MTases"/>
    <property type="match status" value="1"/>
</dbReference>
<dbReference type="GO" id="GO:0008276">
    <property type="term" value="F:protein methyltransferase activity"/>
    <property type="evidence" value="ECO:0007669"/>
    <property type="project" value="InterPro"/>
</dbReference>
<reference evidence="7" key="1">
    <citation type="submission" date="2016-09" db="EMBL/GenBank/DDBJ databases">
        <title>The Complete Genome of Burkholderia sprentiae wsm5005.</title>
        <authorList>
            <person name="De Meyer S."/>
            <person name="Wang P."/>
            <person name="Terpolilli J."/>
        </authorList>
    </citation>
    <scope>NUCLEOTIDE SEQUENCE [LARGE SCALE GENOMIC DNA]</scope>
    <source>
        <strain evidence="7">WSM5005</strain>
    </source>
</reference>
<dbReference type="PIRSF" id="PIRSF036428">
    <property type="entry name" value="CobL"/>
    <property type="match status" value="1"/>
</dbReference>
<dbReference type="CDD" id="cd11644">
    <property type="entry name" value="Precorrin-6Y-MT"/>
    <property type="match status" value="1"/>
</dbReference>
<name>A0A1I9YT04_9BURK</name>
<dbReference type="AlphaFoldDB" id="A0A1I9YT04"/>
<gene>
    <name evidence="7" type="ORF">BJG93_26335</name>
</gene>
<comment type="pathway">
    <text evidence="1">Cofactor biosynthesis; adenosylcobalamin biosynthesis.</text>
</comment>
<evidence type="ECO:0000313" key="8">
    <source>
        <dbReference type="Proteomes" id="UP000179860"/>
    </source>
</evidence>
<dbReference type="InterPro" id="IPR014008">
    <property type="entry name" value="Cbl_synth_MTase_CbiT"/>
</dbReference>
<dbReference type="SUPFAM" id="SSF53790">
    <property type="entry name" value="Tetrapyrrole methylase"/>
    <property type="match status" value="1"/>
</dbReference>